<organism evidence="6 7">
    <name type="scientific">Acidihalobacter yilgarnensis</name>
    <dbReference type="NCBI Taxonomy" id="2819280"/>
    <lineage>
        <taxon>Bacteria</taxon>
        <taxon>Pseudomonadati</taxon>
        <taxon>Pseudomonadota</taxon>
        <taxon>Gammaproteobacteria</taxon>
        <taxon>Chromatiales</taxon>
        <taxon>Ectothiorhodospiraceae</taxon>
        <taxon>Acidihalobacter</taxon>
    </lineage>
</organism>
<dbReference type="KEGG" id="aprs:BI364_05455"/>
<accession>A0A1D8IM07</accession>
<protein>
    <submittedName>
        <fullName evidence="6">Colicin V production CvpA</fullName>
    </submittedName>
</protein>
<evidence type="ECO:0000256" key="2">
    <source>
        <dbReference type="ARBA" id="ARBA00022692"/>
    </source>
</evidence>
<dbReference type="EMBL" id="CP017415">
    <property type="protein sequence ID" value="AOU97493.1"/>
    <property type="molecule type" value="Genomic_DNA"/>
</dbReference>
<gene>
    <name evidence="6" type="ORF">BI364_05455</name>
</gene>
<evidence type="ECO:0000313" key="7">
    <source>
        <dbReference type="Proteomes" id="UP000095401"/>
    </source>
</evidence>
<keyword evidence="7" id="KW-1185">Reference proteome</keyword>
<comment type="subcellular location">
    <subcellularLocation>
        <location evidence="1">Membrane</location>
        <topology evidence="1">Multi-pass membrane protein</topology>
    </subcellularLocation>
</comment>
<dbReference type="GO" id="GO:0016020">
    <property type="term" value="C:membrane"/>
    <property type="evidence" value="ECO:0007669"/>
    <property type="project" value="UniProtKB-SubCell"/>
</dbReference>
<dbReference type="RefSeq" id="WP_070077878.1">
    <property type="nucleotide sequence ID" value="NZ_CP017415.1"/>
</dbReference>
<dbReference type="PANTHER" id="PTHR36926:SF1">
    <property type="entry name" value="COLICIN V PRODUCTION PROTEIN"/>
    <property type="match status" value="1"/>
</dbReference>
<feature type="transmembrane region" description="Helical" evidence="5">
    <location>
        <begin position="60"/>
        <end position="81"/>
    </location>
</feature>
<dbReference type="PANTHER" id="PTHR36926">
    <property type="entry name" value="COLICIN V PRODUCTION PROTEIN"/>
    <property type="match status" value="1"/>
</dbReference>
<evidence type="ECO:0000256" key="1">
    <source>
        <dbReference type="ARBA" id="ARBA00004141"/>
    </source>
</evidence>
<dbReference type="GO" id="GO:0009403">
    <property type="term" value="P:toxin biosynthetic process"/>
    <property type="evidence" value="ECO:0007669"/>
    <property type="project" value="InterPro"/>
</dbReference>
<keyword evidence="2 5" id="KW-0812">Transmembrane</keyword>
<evidence type="ECO:0000256" key="4">
    <source>
        <dbReference type="ARBA" id="ARBA00023136"/>
    </source>
</evidence>
<dbReference type="Pfam" id="PF02674">
    <property type="entry name" value="Colicin_V"/>
    <property type="match status" value="1"/>
</dbReference>
<keyword evidence="4 5" id="KW-0472">Membrane</keyword>
<keyword evidence="3 5" id="KW-1133">Transmembrane helix</keyword>
<sequence>MNGADVLIVAIILVSVIVSLFRGFVRESLSLATWALAFWLALEFSDRLSTLLPQAIHSPLLRIWIAFGVLFIVTLVLGALFNNLAAQLIKRTGLSGTDRALGVLFGLARGGLLVVLLVLLAGLTALPQESWWHHSYLLEHFQRVALWLRGYLPPRLADQISYS</sequence>
<feature type="transmembrane region" description="Helical" evidence="5">
    <location>
        <begin position="31"/>
        <end position="48"/>
    </location>
</feature>
<name>A0A1D8IM07_9GAMM</name>
<evidence type="ECO:0000256" key="5">
    <source>
        <dbReference type="SAM" id="Phobius"/>
    </source>
</evidence>
<proteinExistence type="predicted"/>
<dbReference type="AlphaFoldDB" id="A0A1D8IM07"/>
<dbReference type="InterPro" id="IPR003825">
    <property type="entry name" value="Colicin-V_CvpA"/>
</dbReference>
<feature type="transmembrane region" description="Helical" evidence="5">
    <location>
        <begin position="101"/>
        <end position="126"/>
    </location>
</feature>
<dbReference type="Proteomes" id="UP000095401">
    <property type="component" value="Chromosome"/>
</dbReference>
<evidence type="ECO:0000313" key="6">
    <source>
        <dbReference type="EMBL" id="AOU97493.1"/>
    </source>
</evidence>
<feature type="transmembrane region" description="Helical" evidence="5">
    <location>
        <begin position="7"/>
        <end position="25"/>
    </location>
</feature>
<reference evidence="7" key="1">
    <citation type="submission" date="2016-09" db="EMBL/GenBank/DDBJ databases">
        <title>Acidihalobacter prosperus F5.</title>
        <authorList>
            <person name="Khaleque H.N."/>
            <person name="Ramsay J.P."/>
            <person name="Kaksonen A.H."/>
            <person name="Boxall N.J."/>
            <person name="Watkin E.L.J."/>
        </authorList>
    </citation>
    <scope>NUCLEOTIDE SEQUENCE [LARGE SCALE GENOMIC DNA]</scope>
    <source>
        <strain evidence="7">F5</strain>
    </source>
</reference>
<evidence type="ECO:0000256" key="3">
    <source>
        <dbReference type="ARBA" id="ARBA00022989"/>
    </source>
</evidence>
<dbReference type="InterPro" id="IPR052719">
    <property type="entry name" value="CvpA-like"/>
</dbReference>